<evidence type="ECO:0000313" key="3">
    <source>
        <dbReference type="RefSeq" id="XP_026736354.1"/>
    </source>
</evidence>
<dbReference type="AlphaFoldDB" id="A0A7E5W6V8"/>
<dbReference type="OrthoDB" id="8045892at2759"/>
<keyword evidence="2" id="KW-1185">Reference proteome</keyword>
<sequence length="272" mass="29885">MVNKSIPILAKMTNRPTYSQIECLVEFLEQNPGIAKGLLRTSQAKLETKRKWASLATSLNSIGGANKDGQGWAKYWAEKKCGLKKQCAQLSSSMRRTGGGTADNLPTLSALDKRLVAVMGGQEFATGNSSLAVNPFPELPRSVGTEPQVVEEEVSHHDVMEMQFEQPVHVSPILGTSHSEIIPETIIPVTTPLQITPPLSNNPPRRRRRSLTQRQDTVTMERFAMMEERRIEAETTTAQALVQLSQQIGNIARALTSIATAISDVARKMLDP</sequence>
<feature type="compositionally biased region" description="Low complexity" evidence="1">
    <location>
        <begin position="194"/>
        <end position="203"/>
    </location>
</feature>
<evidence type="ECO:0000313" key="2">
    <source>
        <dbReference type="Proteomes" id="UP000322000"/>
    </source>
</evidence>
<evidence type="ECO:0000256" key="1">
    <source>
        <dbReference type="SAM" id="MobiDB-lite"/>
    </source>
</evidence>
<dbReference type="KEGG" id="tnl:113499945"/>
<organism evidence="2 3">
    <name type="scientific">Trichoplusia ni</name>
    <name type="common">Cabbage looper</name>
    <dbReference type="NCBI Taxonomy" id="7111"/>
    <lineage>
        <taxon>Eukaryota</taxon>
        <taxon>Metazoa</taxon>
        <taxon>Ecdysozoa</taxon>
        <taxon>Arthropoda</taxon>
        <taxon>Hexapoda</taxon>
        <taxon>Insecta</taxon>
        <taxon>Pterygota</taxon>
        <taxon>Neoptera</taxon>
        <taxon>Endopterygota</taxon>
        <taxon>Lepidoptera</taxon>
        <taxon>Glossata</taxon>
        <taxon>Ditrysia</taxon>
        <taxon>Noctuoidea</taxon>
        <taxon>Noctuidae</taxon>
        <taxon>Plusiinae</taxon>
        <taxon>Trichoplusia</taxon>
    </lineage>
</organism>
<gene>
    <name evidence="3" type="primary">LOC113499945</name>
</gene>
<reference evidence="3" key="1">
    <citation type="submission" date="2025-08" db="UniProtKB">
        <authorList>
            <consortium name="RefSeq"/>
        </authorList>
    </citation>
    <scope>IDENTIFICATION</scope>
</reference>
<accession>A0A7E5W6V8</accession>
<dbReference type="GeneID" id="113499945"/>
<protein>
    <submittedName>
        <fullName evidence="3">Uncharacterized protein LOC113499945 isoform X1</fullName>
    </submittedName>
</protein>
<dbReference type="RefSeq" id="XP_026736354.1">
    <property type="nucleotide sequence ID" value="XM_026880553.1"/>
</dbReference>
<dbReference type="InParanoid" id="A0A7E5W6V8"/>
<feature type="region of interest" description="Disordered" evidence="1">
    <location>
        <begin position="194"/>
        <end position="213"/>
    </location>
</feature>
<dbReference type="Proteomes" id="UP000322000">
    <property type="component" value="Chromosome 13"/>
</dbReference>
<proteinExistence type="predicted"/>
<name>A0A7E5W6V8_TRINI</name>